<dbReference type="GO" id="GO:0034236">
    <property type="term" value="F:protein kinase A catalytic subunit binding"/>
    <property type="evidence" value="ECO:0007669"/>
    <property type="project" value="TreeGrafter"/>
</dbReference>
<name>D5BNB5_PUNMI</name>
<feature type="domain" description="Cyclic nucleotide-binding" evidence="1">
    <location>
        <begin position="1"/>
        <end position="91"/>
    </location>
</feature>
<organism evidence="2 3">
    <name type="scientific">Puniceispirillum marinum (strain IMCC1322)</name>
    <dbReference type="NCBI Taxonomy" id="488538"/>
    <lineage>
        <taxon>Bacteria</taxon>
        <taxon>Pseudomonadati</taxon>
        <taxon>Pseudomonadota</taxon>
        <taxon>Alphaproteobacteria</taxon>
        <taxon>Candidatus Puniceispirillales</taxon>
        <taxon>Candidatus Puniceispirillaceae</taxon>
        <taxon>Candidatus Puniceispirillum</taxon>
    </lineage>
</organism>
<dbReference type="Pfam" id="PF00027">
    <property type="entry name" value="cNMP_binding"/>
    <property type="match status" value="1"/>
</dbReference>
<dbReference type="InterPro" id="IPR000595">
    <property type="entry name" value="cNMP-bd_dom"/>
</dbReference>
<dbReference type="STRING" id="488538.SAR116_2065"/>
<dbReference type="CDD" id="cd00038">
    <property type="entry name" value="CAP_ED"/>
    <property type="match status" value="1"/>
</dbReference>
<dbReference type="SUPFAM" id="SSF51206">
    <property type="entry name" value="cAMP-binding domain-like"/>
    <property type="match status" value="1"/>
</dbReference>
<sequence length="130" mass="14427">MSRSSRKYQSRPFKKGDVVYNVGDAGDELYLIHSGNVSIISKNGLLLSVLGPGEIFGETAPVTNSARSATVIADTNCIINIIDSEQVRQKLKESDPVIIAIIRSLSLRLKDTNILTEKYWNELNIYKSLE</sequence>
<dbReference type="EMBL" id="CP001751">
    <property type="protein sequence ID" value="ADE40308.1"/>
    <property type="molecule type" value="Genomic_DNA"/>
</dbReference>
<dbReference type="InterPro" id="IPR050503">
    <property type="entry name" value="cAMP-dep_PK_reg_su-like"/>
</dbReference>
<dbReference type="PROSITE" id="PS50042">
    <property type="entry name" value="CNMP_BINDING_3"/>
    <property type="match status" value="1"/>
</dbReference>
<dbReference type="InterPro" id="IPR018490">
    <property type="entry name" value="cNMP-bd_dom_sf"/>
</dbReference>
<proteinExistence type="predicted"/>
<reference evidence="2 3" key="1">
    <citation type="journal article" date="2010" name="J. Bacteriol.">
        <title>Complete genome sequence of "Candidatus Puniceispirillum marinum" IMCC1322, a representative of the SAR116 clade in the Alphaproteobacteria.</title>
        <authorList>
            <person name="Oh H.M."/>
            <person name="Kwon K.K."/>
            <person name="Kang I."/>
            <person name="Kang S.G."/>
            <person name="Lee J.H."/>
            <person name="Kim S.J."/>
            <person name="Cho J.C."/>
        </authorList>
    </citation>
    <scope>NUCLEOTIDE SEQUENCE [LARGE SCALE GENOMIC DNA]</scope>
    <source>
        <strain evidence="2 3">IMCC1322</strain>
    </source>
</reference>
<gene>
    <name evidence="2" type="ordered locus">SAR116_2065</name>
</gene>
<keyword evidence="3" id="KW-1185">Reference proteome</keyword>
<dbReference type="PANTHER" id="PTHR11635:SF152">
    <property type="entry name" value="CAMP-DEPENDENT PROTEIN KINASE TYPE I REGULATORY SUBUNIT-RELATED"/>
    <property type="match status" value="1"/>
</dbReference>
<protein>
    <submittedName>
        <fullName evidence="2">cAMP-binding protein-catabolite gene activator and regulatory subunit of cAMP-dependent protein kinase</fullName>
    </submittedName>
</protein>
<dbReference type="Proteomes" id="UP000007460">
    <property type="component" value="Chromosome"/>
</dbReference>
<dbReference type="SMART" id="SM00100">
    <property type="entry name" value="cNMP"/>
    <property type="match status" value="1"/>
</dbReference>
<dbReference type="GO" id="GO:0005829">
    <property type="term" value="C:cytosol"/>
    <property type="evidence" value="ECO:0007669"/>
    <property type="project" value="TreeGrafter"/>
</dbReference>
<dbReference type="RefSeq" id="WP_013046935.1">
    <property type="nucleotide sequence ID" value="NC_014010.1"/>
</dbReference>
<dbReference type="InterPro" id="IPR014710">
    <property type="entry name" value="RmlC-like_jellyroll"/>
</dbReference>
<dbReference type="OrthoDB" id="9808528at2"/>
<dbReference type="Gene3D" id="2.60.120.10">
    <property type="entry name" value="Jelly Rolls"/>
    <property type="match status" value="1"/>
</dbReference>
<dbReference type="GO" id="GO:0030552">
    <property type="term" value="F:cAMP binding"/>
    <property type="evidence" value="ECO:0007669"/>
    <property type="project" value="TreeGrafter"/>
</dbReference>
<dbReference type="GO" id="GO:0005952">
    <property type="term" value="C:cAMP-dependent protein kinase complex"/>
    <property type="evidence" value="ECO:0007669"/>
    <property type="project" value="InterPro"/>
</dbReference>
<accession>D5BNB5</accession>
<evidence type="ECO:0000313" key="2">
    <source>
        <dbReference type="EMBL" id="ADE40308.1"/>
    </source>
</evidence>
<dbReference type="eggNOG" id="COG0664">
    <property type="taxonomic scope" value="Bacteria"/>
</dbReference>
<dbReference type="AlphaFoldDB" id="D5BNB5"/>
<dbReference type="HOGENOM" id="CLU_075053_16_4_5"/>
<evidence type="ECO:0000313" key="3">
    <source>
        <dbReference type="Proteomes" id="UP000007460"/>
    </source>
</evidence>
<evidence type="ECO:0000259" key="1">
    <source>
        <dbReference type="PROSITE" id="PS50042"/>
    </source>
</evidence>
<dbReference type="PRINTS" id="PR00103">
    <property type="entry name" value="CAMPKINASE"/>
</dbReference>
<dbReference type="GO" id="GO:0004862">
    <property type="term" value="F:cAMP-dependent protein kinase inhibitor activity"/>
    <property type="evidence" value="ECO:0007669"/>
    <property type="project" value="TreeGrafter"/>
</dbReference>
<dbReference type="KEGG" id="apb:SAR116_2065"/>
<dbReference type="PANTHER" id="PTHR11635">
    <property type="entry name" value="CAMP-DEPENDENT PROTEIN KINASE REGULATORY CHAIN"/>
    <property type="match status" value="1"/>
</dbReference>